<dbReference type="RefSeq" id="WP_139064729.1">
    <property type="nucleotide sequence ID" value="NZ_CP040812.1"/>
</dbReference>
<dbReference type="Proteomes" id="UP000309016">
    <property type="component" value="Chromosome"/>
</dbReference>
<keyword evidence="5" id="KW-1185">Reference proteome</keyword>
<sequence>MPGRQLLYKPLDPDLVEWMRNELGKSKAQWKLVAYHHAAFNASPTHFNYQIMRLLSPMLEELGVDMVLAAHEHNYQRTLPLKFEPAINEEGTRYLISEEGRVDGSFILDESFDGKTSTTAQGIIYVVTGAGGGALYDPELTDEPDLWQKGTPENWVPYTVKLISNRHSFTMIETKGNELQLKQIDAEGNILDEIRITK</sequence>
<dbReference type="EMBL" id="CP040812">
    <property type="protein sequence ID" value="QCY68153.1"/>
    <property type="molecule type" value="Genomic_DNA"/>
</dbReference>
<dbReference type="GO" id="GO:0016787">
    <property type="term" value="F:hydrolase activity"/>
    <property type="evidence" value="ECO:0007669"/>
    <property type="project" value="UniProtKB-KW"/>
</dbReference>
<dbReference type="InterPro" id="IPR051558">
    <property type="entry name" value="Metallophosphoesterase_PAP"/>
</dbReference>
<dbReference type="SUPFAM" id="SSF56300">
    <property type="entry name" value="Metallo-dependent phosphatases"/>
    <property type="match status" value="1"/>
</dbReference>
<evidence type="ECO:0000259" key="3">
    <source>
        <dbReference type="Pfam" id="PF00149"/>
    </source>
</evidence>
<organism evidence="4 5">
    <name type="scientific">Antarcticibacterium flavum</name>
    <dbReference type="NCBI Taxonomy" id="2058175"/>
    <lineage>
        <taxon>Bacteria</taxon>
        <taxon>Pseudomonadati</taxon>
        <taxon>Bacteroidota</taxon>
        <taxon>Flavobacteriia</taxon>
        <taxon>Flavobacteriales</taxon>
        <taxon>Flavobacteriaceae</taxon>
        <taxon>Antarcticibacterium</taxon>
    </lineage>
</organism>
<evidence type="ECO:0000256" key="2">
    <source>
        <dbReference type="ARBA" id="ARBA00022801"/>
    </source>
</evidence>
<dbReference type="PANTHER" id="PTHR10161:SF14">
    <property type="entry name" value="TARTRATE-RESISTANT ACID PHOSPHATASE TYPE 5"/>
    <property type="match status" value="1"/>
</dbReference>
<proteinExistence type="predicted"/>
<dbReference type="PANTHER" id="PTHR10161">
    <property type="entry name" value="TARTRATE-RESISTANT ACID PHOSPHATASE TYPE 5"/>
    <property type="match status" value="1"/>
</dbReference>
<dbReference type="Pfam" id="PF00149">
    <property type="entry name" value="Metallophos"/>
    <property type="match status" value="1"/>
</dbReference>
<feature type="domain" description="Calcineurin-like phosphoesterase" evidence="3">
    <location>
        <begin position="12"/>
        <end position="75"/>
    </location>
</feature>
<accession>A0A5B7X0N7</accession>
<evidence type="ECO:0000313" key="5">
    <source>
        <dbReference type="Proteomes" id="UP000309016"/>
    </source>
</evidence>
<evidence type="ECO:0000256" key="1">
    <source>
        <dbReference type="ARBA" id="ARBA00022729"/>
    </source>
</evidence>
<dbReference type="AlphaFoldDB" id="A0A5B7X0N7"/>
<keyword evidence="1" id="KW-0732">Signal</keyword>
<dbReference type="OrthoDB" id="9801383at2"/>
<reference evidence="4 5" key="1">
    <citation type="submission" date="2019-06" db="EMBL/GenBank/DDBJ databases">
        <title>Complete genome sequence of Antarcticibacterium flavum KCTC 52984T from an Antarctic marine sediment.</title>
        <authorList>
            <person name="Lee Y.M."/>
            <person name="Shin S.C."/>
        </authorList>
    </citation>
    <scope>NUCLEOTIDE SEQUENCE [LARGE SCALE GENOMIC DNA]</scope>
    <source>
        <strain evidence="4 5">KCTC 52984</strain>
    </source>
</reference>
<dbReference type="Gene3D" id="3.60.21.10">
    <property type="match status" value="1"/>
</dbReference>
<keyword evidence="2" id="KW-0378">Hydrolase</keyword>
<name>A0A5B7X0N7_9FLAO</name>
<evidence type="ECO:0000313" key="4">
    <source>
        <dbReference type="EMBL" id="QCY68153.1"/>
    </source>
</evidence>
<protein>
    <recommendedName>
        <fullName evidence="3">Calcineurin-like phosphoesterase domain-containing protein</fullName>
    </recommendedName>
</protein>
<gene>
    <name evidence="4" type="ORF">FHG64_01375</name>
</gene>
<dbReference type="InterPro" id="IPR004843">
    <property type="entry name" value="Calcineurin-like_PHP"/>
</dbReference>
<dbReference type="KEGG" id="afla:FHG64_01375"/>
<dbReference type="InterPro" id="IPR029052">
    <property type="entry name" value="Metallo-depent_PP-like"/>
</dbReference>